<feature type="transmembrane region" description="Helical" evidence="6">
    <location>
        <begin position="485"/>
        <end position="513"/>
    </location>
</feature>
<keyword evidence="5 6" id="KW-0472">Membrane</keyword>
<dbReference type="CDD" id="cd13132">
    <property type="entry name" value="MATE_eukaryotic"/>
    <property type="match status" value="1"/>
</dbReference>
<evidence type="ECO:0000256" key="5">
    <source>
        <dbReference type="ARBA" id="ARBA00023136"/>
    </source>
</evidence>
<evidence type="ECO:0000313" key="8">
    <source>
        <dbReference type="Proteomes" id="UP001209540"/>
    </source>
</evidence>
<comment type="caution">
    <text evidence="7">The sequence shown here is derived from an EMBL/GenBank/DDBJ whole genome shotgun (WGS) entry which is preliminary data.</text>
</comment>
<dbReference type="Pfam" id="PF01554">
    <property type="entry name" value="MatE"/>
    <property type="match status" value="2"/>
</dbReference>
<evidence type="ECO:0000256" key="3">
    <source>
        <dbReference type="ARBA" id="ARBA00022692"/>
    </source>
</evidence>
<feature type="transmembrane region" description="Helical" evidence="6">
    <location>
        <begin position="427"/>
        <end position="445"/>
    </location>
</feature>
<dbReference type="AlphaFoldDB" id="A0AAD5PKR4"/>
<feature type="transmembrane region" description="Helical" evidence="6">
    <location>
        <begin position="347"/>
        <end position="370"/>
    </location>
</feature>
<dbReference type="InterPro" id="IPR045069">
    <property type="entry name" value="MATE_euk"/>
</dbReference>
<evidence type="ECO:0000256" key="6">
    <source>
        <dbReference type="SAM" id="Phobius"/>
    </source>
</evidence>
<dbReference type="NCBIfam" id="TIGR00797">
    <property type="entry name" value="matE"/>
    <property type="match status" value="1"/>
</dbReference>
<feature type="transmembrane region" description="Helical" evidence="6">
    <location>
        <begin position="267"/>
        <end position="288"/>
    </location>
</feature>
<evidence type="ECO:0000313" key="7">
    <source>
        <dbReference type="EMBL" id="KAI9275813.1"/>
    </source>
</evidence>
<keyword evidence="4 6" id="KW-1133">Transmembrane helix</keyword>
<gene>
    <name evidence="7" type="ORF">BDA99DRAFT_196662</name>
</gene>
<reference evidence="7" key="1">
    <citation type="journal article" date="2022" name="IScience">
        <title>Evolution of zygomycete secretomes and the origins of terrestrial fungal ecologies.</title>
        <authorList>
            <person name="Chang Y."/>
            <person name="Wang Y."/>
            <person name="Mondo S."/>
            <person name="Ahrendt S."/>
            <person name="Andreopoulos W."/>
            <person name="Barry K."/>
            <person name="Beard J."/>
            <person name="Benny G.L."/>
            <person name="Blankenship S."/>
            <person name="Bonito G."/>
            <person name="Cuomo C."/>
            <person name="Desiro A."/>
            <person name="Gervers K.A."/>
            <person name="Hundley H."/>
            <person name="Kuo A."/>
            <person name="LaButti K."/>
            <person name="Lang B.F."/>
            <person name="Lipzen A."/>
            <person name="O'Donnell K."/>
            <person name="Pangilinan J."/>
            <person name="Reynolds N."/>
            <person name="Sandor L."/>
            <person name="Smith M.E."/>
            <person name="Tsang A."/>
            <person name="Grigoriev I.V."/>
            <person name="Stajich J.E."/>
            <person name="Spatafora J.W."/>
        </authorList>
    </citation>
    <scope>NUCLEOTIDE SEQUENCE</scope>
    <source>
        <strain evidence="7">RSA 2281</strain>
    </source>
</reference>
<protein>
    <submittedName>
        <fullName evidence="7">Mate-domain-containing protein</fullName>
    </submittedName>
</protein>
<evidence type="ECO:0000256" key="2">
    <source>
        <dbReference type="ARBA" id="ARBA00010199"/>
    </source>
</evidence>
<proteinExistence type="inferred from homology"/>
<keyword evidence="8" id="KW-1185">Reference proteome</keyword>
<accession>A0AAD5PKR4</accession>
<dbReference type="EMBL" id="JAIXMP010000003">
    <property type="protein sequence ID" value="KAI9275813.1"/>
    <property type="molecule type" value="Genomic_DNA"/>
</dbReference>
<dbReference type="GO" id="GO:0016020">
    <property type="term" value="C:membrane"/>
    <property type="evidence" value="ECO:0007669"/>
    <property type="project" value="UniProtKB-SubCell"/>
</dbReference>
<dbReference type="PANTHER" id="PTHR11206">
    <property type="entry name" value="MULTIDRUG RESISTANCE PROTEIN"/>
    <property type="match status" value="1"/>
</dbReference>
<evidence type="ECO:0000256" key="1">
    <source>
        <dbReference type="ARBA" id="ARBA00004141"/>
    </source>
</evidence>
<name>A0AAD5PKR4_9FUNG</name>
<sequence>MKNTLTQWIESWQRKILVQNNDELTNLLPKKQHAYDDNASSFVNNNKRHNHTTTNDRNNSGVDLTVLATKQQNHLLQDIKEEARSILNYTWPLLITFVVGKGMGVVDVWFLGKLGSEVMAVVSLGNLWSTVAGVAFGNGLLTAIDTLVAQAFTGASERKTLGIILQRGILIMGFLAIPICFLWIYTEPILIHIMGQEQHLAHLTQSYIYICIPLVYPIFISTAIRKFLQSLGHMRVTMMMILAIFPINCLSNIIFLRVLDLGYIGAAFHYAFFHGTILLIYIIFLSFGTDFWSAYWPGWTSQAFDSWEPFLKLGIPGMLSVATEWAFEVCALLTGALGQSNLAGQSIILSVNSLLLMIPSALSNAVAVRIGHHAGAIRPARIQTCFTLAVIMGSAAVLFNASIMYFLKHQIATYFSMDEDVVRAAEELMPVAVLCHIFTGLSAVFSATLNALGKQPIVAAFNLSSYYMVGLPFGLWMTYSYDWGLIGIWSSVAMAGFIKCIGEGITLLFFIDWESECRKSTRRINTQEITPTIPITHSGKTHPTNTPPQ</sequence>
<dbReference type="GO" id="GO:0015297">
    <property type="term" value="F:antiporter activity"/>
    <property type="evidence" value="ECO:0007669"/>
    <property type="project" value="InterPro"/>
</dbReference>
<dbReference type="InterPro" id="IPR002528">
    <property type="entry name" value="MATE_fam"/>
</dbReference>
<feature type="transmembrane region" description="Helical" evidence="6">
    <location>
        <begin position="206"/>
        <end position="224"/>
    </location>
</feature>
<reference evidence="7" key="2">
    <citation type="submission" date="2023-02" db="EMBL/GenBank/DDBJ databases">
        <authorList>
            <consortium name="DOE Joint Genome Institute"/>
            <person name="Mondo S.J."/>
            <person name="Chang Y."/>
            <person name="Wang Y."/>
            <person name="Ahrendt S."/>
            <person name="Andreopoulos W."/>
            <person name="Barry K."/>
            <person name="Beard J."/>
            <person name="Benny G.L."/>
            <person name="Blankenship S."/>
            <person name="Bonito G."/>
            <person name="Cuomo C."/>
            <person name="Desiro A."/>
            <person name="Gervers K.A."/>
            <person name="Hundley H."/>
            <person name="Kuo A."/>
            <person name="LaButti K."/>
            <person name="Lang B.F."/>
            <person name="Lipzen A."/>
            <person name="O'Donnell K."/>
            <person name="Pangilinan J."/>
            <person name="Reynolds N."/>
            <person name="Sandor L."/>
            <person name="Smith M.W."/>
            <person name="Tsang A."/>
            <person name="Grigoriev I.V."/>
            <person name="Stajich J.E."/>
            <person name="Spatafora J.W."/>
        </authorList>
    </citation>
    <scope>NUCLEOTIDE SEQUENCE</scope>
    <source>
        <strain evidence="7">RSA 2281</strain>
    </source>
</reference>
<comment type="similarity">
    <text evidence="2">Belongs to the multi antimicrobial extrusion (MATE) (TC 2.A.66.1) family.</text>
</comment>
<dbReference type="GO" id="GO:0042910">
    <property type="term" value="F:xenobiotic transmembrane transporter activity"/>
    <property type="evidence" value="ECO:0007669"/>
    <property type="project" value="InterPro"/>
</dbReference>
<organism evidence="7 8">
    <name type="scientific">Phascolomyces articulosus</name>
    <dbReference type="NCBI Taxonomy" id="60185"/>
    <lineage>
        <taxon>Eukaryota</taxon>
        <taxon>Fungi</taxon>
        <taxon>Fungi incertae sedis</taxon>
        <taxon>Mucoromycota</taxon>
        <taxon>Mucoromycotina</taxon>
        <taxon>Mucoromycetes</taxon>
        <taxon>Mucorales</taxon>
        <taxon>Lichtheimiaceae</taxon>
        <taxon>Phascolomyces</taxon>
    </lineage>
</organism>
<feature type="transmembrane region" description="Helical" evidence="6">
    <location>
        <begin position="457"/>
        <end position="479"/>
    </location>
</feature>
<feature type="transmembrane region" description="Helical" evidence="6">
    <location>
        <begin position="164"/>
        <end position="186"/>
    </location>
</feature>
<evidence type="ECO:0000256" key="4">
    <source>
        <dbReference type="ARBA" id="ARBA00022989"/>
    </source>
</evidence>
<dbReference type="Proteomes" id="UP001209540">
    <property type="component" value="Unassembled WGS sequence"/>
</dbReference>
<feature type="transmembrane region" description="Helical" evidence="6">
    <location>
        <begin position="382"/>
        <end position="407"/>
    </location>
</feature>
<feature type="transmembrane region" description="Helical" evidence="6">
    <location>
        <begin position="89"/>
        <end position="111"/>
    </location>
</feature>
<dbReference type="GO" id="GO:1990961">
    <property type="term" value="P:xenobiotic detoxification by transmembrane export across the plasma membrane"/>
    <property type="evidence" value="ECO:0007669"/>
    <property type="project" value="InterPro"/>
</dbReference>
<keyword evidence="3 6" id="KW-0812">Transmembrane</keyword>
<feature type="transmembrane region" description="Helical" evidence="6">
    <location>
        <begin position="236"/>
        <end position="255"/>
    </location>
</feature>
<comment type="subcellular location">
    <subcellularLocation>
        <location evidence="1">Membrane</location>
        <topology evidence="1">Multi-pass membrane protein</topology>
    </subcellularLocation>
</comment>